<dbReference type="EMBL" id="JAULBC010000001">
    <property type="protein sequence ID" value="MEX6686483.1"/>
    <property type="molecule type" value="Genomic_DNA"/>
</dbReference>
<feature type="region of interest" description="Disordered" evidence="1">
    <location>
        <begin position="1"/>
        <end position="22"/>
    </location>
</feature>
<protein>
    <recommendedName>
        <fullName evidence="4">DUF1801 domain-containing protein</fullName>
    </recommendedName>
</protein>
<feature type="compositionally biased region" description="Basic and acidic residues" evidence="1">
    <location>
        <begin position="8"/>
        <end position="22"/>
    </location>
</feature>
<sequence length="148" mass="16917">MAKATASSKKETKPIKYADKSEGQPELVPVFNKLVELLSPYEKGSIIKVGGKEGQISLISKKEIEVAGRKRPEQYFASALVQKGYVGFYFMPVYSDTDIKEVFKPELLKLLKGKSCFHIKKADEEIYKQIKDALKMGYKIYKDRKWID</sequence>
<gene>
    <name evidence="2" type="ORF">QTN47_03205</name>
</gene>
<organism evidence="2 3">
    <name type="scientific">Danxiaibacter flavus</name>
    <dbReference type="NCBI Taxonomy" id="3049108"/>
    <lineage>
        <taxon>Bacteria</taxon>
        <taxon>Pseudomonadati</taxon>
        <taxon>Bacteroidota</taxon>
        <taxon>Chitinophagia</taxon>
        <taxon>Chitinophagales</taxon>
        <taxon>Chitinophagaceae</taxon>
        <taxon>Danxiaibacter</taxon>
    </lineage>
</organism>
<reference evidence="2 3" key="1">
    <citation type="submission" date="2023-07" db="EMBL/GenBank/DDBJ databases">
        <authorList>
            <person name="Lian W.-H."/>
        </authorList>
    </citation>
    <scope>NUCLEOTIDE SEQUENCE [LARGE SCALE GENOMIC DNA]</scope>
    <source>
        <strain evidence="2 3">SYSU DXS3180</strain>
    </source>
</reference>
<dbReference type="Proteomes" id="UP001560573">
    <property type="component" value="Unassembled WGS sequence"/>
</dbReference>
<comment type="caution">
    <text evidence="2">The sequence shown here is derived from an EMBL/GenBank/DDBJ whole genome shotgun (WGS) entry which is preliminary data.</text>
</comment>
<keyword evidence="3" id="KW-1185">Reference proteome</keyword>
<dbReference type="RefSeq" id="WP_369327879.1">
    <property type="nucleotide sequence ID" value="NZ_JAULBC010000001.1"/>
</dbReference>
<proteinExistence type="predicted"/>
<name>A0ABV3Z9F5_9BACT</name>
<evidence type="ECO:0008006" key="4">
    <source>
        <dbReference type="Google" id="ProtNLM"/>
    </source>
</evidence>
<evidence type="ECO:0000256" key="1">
    <source>
        <dbReference type="SAM" id="MobiDB-lite"/>
    </source>
</evidence>
<evidence type="ECO:0000313" key="3">
    <source>
        <dbReference type="Proteomes" id="UP001560573"/>
    </source>
</evidence>
<accession>A0ABV3Z9F5</accession>
<evidence type="ECO:0000313" key="2">
    <source>
        <dbReference type="EMBL" id="MEX6686483.1"/>
    </source>
</evidence>